<comment type="caution">
    <text evidence="1">The sequence shown here is derived from an EMBL/GenBank/DDBJ whole genome shotgun (WGS) entry which is preliminary data.</text>
</comment>
<sequence length="53" mass="5987">MSLSFCKQSPQILILPLSLCVTRKKDFPLLLHISHSIVTSNKQYNTISSNLDI</sequence>
<protein>
    <submittedName>
        <fullName evidence="1">Uncharacterized protein</fullName>
    </submittedName>
</protein>
<organism evidence="1">
    <name type="scientific">hydrocarbon metagenome</name>
    <dbReference type="NCBI Taxonomy" id="938273"/>
    <lineage>
        <taxon>unclassified sequences</taxon>
        <taxon>metagenomes</taxon>
        <taxon>ecological metagenomes</taxon>
    </lineage>
</organism>
<dbReference type="EMBL" id="LNQE01001425">
    <property type="protein sequence ID" value="KUG17706.1"/>
    <property type="molecule type" value="Genomic_DNA"/>
</dbReference>
<proteinExistence type="predicted"/>
<evidence type="ECO:0000313" key="1">
    <source>
        <dbReference type="EMBL" id="KUG17706.1"/>
    </source>
</evidence>
<gene>
    <name evidence="1" type="ORF">ASZ90_012631</name>
</gene>
<name>A0A0W8FA48_9ZZZZ</name>
<reference evidence="1" key="1">
    <citation type="journal article" date="2015" name="Proc. Natl. Acad. Sci. U.S.A.">
        <title>Networks of energetic and metabolic interactions define dynamics in microbial communities.</title>
        <authorList>
            <person name="Embree M."/>
            <person name="Liu J.K."/>
            <person name="Al-Bassam M.M."/>
            <person name="Zengler K."/>
        </authorList>
    </citation>
    <scope>NUCLEOTIDE SEQUENCE</scope>
</reference>
<dbReference type="AlphaFoldDB" id="A0A0W8FA48"/>
<accession>A0A0W8FA48</accession>